<evidence type="ECO:0000313" key="1">
    <source>
        <dbReference type="EMBL" id="AGE70067.1"/>
    </source>
</evidence>
<sequence length="31" mass="3543">MPVIIIGADIFFFKNSVEVSMSEKEKPGKDW</sequence>
<dbReference type="EMBL" id="CP002817">
    <property type="protein sequence ID" value="AGE70067.1"/>
    <property type="molecule type" value="Genomic_DNA"/>
</dbReference>
<dbReference type="HOGENOM" id="CLU_3394556_0_0_2"/>
<dbReference type="KEGG" id="sacn:SacN8_00430"/>
<dbReference type="PATRIC" id="fig|1028566.6.peg.85"/>
<accession>M1IM61</accession>
<proteinExistence type="predicted"/>
<gene>
    <name evidence="1" type="ORF">SacN8_00430</name>
</gene>
<dbReference type="Proteomes" id="UP000011281">
    <property type="component" value="Chromosome"/>
</dbReference>
<organism evidence="2">
    <name type="scientific">Sulfolobus acidocaldarius N8</name>
    <dbReference type="NCBI Taxonomy" id="1028566"/>
    <lineage>
        <taxon>Archaea</taxon>
        <taxon>Thermoproteota</taxon>
        <taxon>Thermoprotei</taxon>
        <taxon>Sulfolobales</taxon>
        <taxon>Sulfolobaceae</taxon>
        <taxon>Sulfolobus</taxon>
    </lineage>
</organism>
<reference evidence="1 2" key="1">
    <citation type="journal article" date="2012" name="ISME J.">
        <title>Genomic evidence of rapid, global-scale gene flow in a Sulfolobus species.</title>
        <authorList>
            <person name="Mao D."/>
            <person name="Grogan D."/>
        </authorList>
    </citation>
    <scope>NUCLEOTIDE SEQUENCE [LARGE SCALE GENOMIC DNA]</scope>
    <source>
        <strain evidence="1 2">N8</strain>
    </source>
</reference>
<protein>
    <submittedName>
        <fullName evidence="1">Uncharacterized protein</fullName>
    </submittedName>
</protein>
<evidence type="ECO:0000313" key="2">
    <source>
        <dbReference type="Proteomes" id="UP000011281"/>
    </source>
</evidence>
<name>M1IM61_9CREN</name>
<dbReference type="AlphaFoldDB" id="M1IM61"/>